<dbReference type="eggNOG" id="COG1012">
    <property type="taxonomic scope" value="Bacteria"/>
</dbReference>
<dbReference type="InterPro" id="IPR016162">
    <property type="entry name" value="Ald_DH_N"/>
</dbReference>
<dbReference type="Proteomes" id="UP000035065">
    <property type="component" value="Unassembled WGS sequence"/>
</dbReference>
<dbReference type="FunFam" id="3.40.605.10:FF:000012">
    <property type="entry name" value="NAD-dependent succinate-semialdehyde dehydrogenase"/>
    <property type="match status" value="1"/>
</dbReference>
<evidence type="ECO:0000256" key="2">
    <source>
        <dbReference type="ARBA" id="ARBA00022857"/>
    </source>
</evidence>
<gene>
    <name evidence="5" type="ORF">SCNU_00715</name>
</gene>
<comment type="caution">
    <text evidence="5">The sequence shown here is derived from an EMBL/GenBank/DDBJ whole genome shotgun (WGS) entry which is preliminary data.</text>
</comment>
<keyword evidence="3" id="KW-0560">Oxidoreductase</keyword>
<evidence type="ECO:0000313" key="6">
    <source>
        <dbReference type="Proteomes" id="UP000035065"/>
    </source>
</evidence>
<keyword evidence="6" id="KW-1185">Reference proteome</keyword>
<accession>F1YEM2</accession>
<protein>
    <submittedName>
        <fullName evidence="5">Aldehyde dehydrogenase</fullName>
    </submittedName>
</protein>
<evidence type="ECO:0000256" key="1">
    <source>
        <dbReference type="ARBA" id="ARBA00009986"/>
    </source>
</evidence>
<dbReference type="PANTHER" id="PTHR43217:SF2">
    <property type="entry name" value="SUCCINATE-SEMIALDEHYDE DEHYDROGENASE [NADP(+)]"/>
    <property type="match status" value="1"/>
</dbReference>
<name>F1YEM2_9ACTN</name>
<dbReference type="InterPro" id="IPR016161">
    <property type="entry name" value="Ald_DH/histidinol_DH"/>
</dbReference>
<dbReference type="Gene3D" id="3.40.605.10">
    <property type="entry name" value="Aldehyde Dehydrogenase, Chain A, domain 1"/>
    <property type="match status" value="1"/>
</dbReference>
<comment type="similarity">
    <text evidence="1">Belongs to the aldehyde dehydrogenase family.</text>
</comment>
<keyword evidence="2" id="KW-0521">NADP</keyword>
<organism evidence="5 6">
    <name type="scientific">Gordonia neofelifaecis NRRL B-59395</name>
    <dbReference type="NCBI Taxonomy" id="644548"/>
    <lineage>
        <taxon>Bacteria</taxon>
        <taxon>Bacillati</taxon>
        <taxon>Actinomycetota</taxon>
        <taxon>Actinomycetes</taxon>
        <taxon>Mycobacteriales</taxon>
        <taxon>Gordoniaceae</taxon>
        <taxon>Gordonia</taxon>
    </lineage>
</organism>
<evidence type="ECO:0000256" key="3">
    <source>
        <dbReference type="ARBA" id="ARBA00023002"/>
    </source>
</evidence>
<feature type="domain" description="Aldehyde dehydrogenase" evidence="4">
    <location>
        <begin position="3"/>
        <end position="447"/>
    </location>
</feature>
<dbReference type="InterPro" id="IPR047110">
    <property type="entry name" value="GABD/Sad-like"/>
</dbReference>
<dbReference type="GO" id="GO:0004777">
    <property type="term" value="F:succinate-semialdehyde dehydrogenase (NAD+) activity"/>
    <property type="evidence" value="ECO:0007669"/>
    <property type="project" value="TreeGrafter"/>
</dbReference>
<dbReference type="Pfam" id="PF00171">
    <property type="entry name" value="Aldedh"/>
    <property type="match status" value="1"/>
</dbReference>
<evidence type="ECO:0000313" key="5">
    <source>
        <dbReference type="EMBL" id="EGD56855.1"/>
    </source>
</evidence>
<dbReference type="SUPFAM" id="SSF53720">
    <property type="entry name" value="ALDH-like"/>
    <property type="match status" value="1"/>
</dbReference>
<evidence type="ECO:0000259" key="4">
    <source>
        <dbReference type="Pfam" id="PF00171"/>
    </source>
</evidence>
<dbReference type="InterPro" id="IPR016163">
    <property type="entry name" value="Ald_DH_C"/>
</dbReference>
<sequence>MTENPSTGAVEREFPTISDEQIDPILQRADGAYRDWRKTPIEQRVQMLRDTAAAYRERAAELASIVTTEMGKPTNQGLGELALTAMIYDWYAENGPGLLETQQLDPQGAAESIVTRTPIGPILGIMPWNFPYYQVARFVAPNLLLGNTIILKHAPICAASSEAMAEIAHAAGVPEDAYINIFATNEQIATMIADRRVQGVSLTGSSRAGAAVAEVAARNLKKSVLELGGSDPFIVLDTPDVAALAAGAAAMRTMNAGQACNSPKRFIVDESIYDDFVTNLTAAISNLAVGDPADAGTNVGPLSSVTARDNVVKQVAEAVAQGATLHTGGEALDGPGAFMAPAVITDVTPEMNLYREEIFGPVAVVYKFSSVDDAVELANDVDYGLSGSVWSADVDAAQAVADRLDVGMAMVNEHGTTLPGLPFGGVKQSGYGRELGQWGLGEFANVRLRRTAK</sequence>
<proteinExistence type="inferred from homology"/>
<dbReference type="STRING" id="644548.SCNU_00715"/>
<dbReference type="InterPro" id="IPR015590">
    <property type="entry name" value="Aldehyde_DH_dom"/>
</dbReference>
<dbReference type="PANTHER" id="PTHR43217">
    <property type="entry name" value="SUCCINATE SEMIALDEHYDE DEHYDROGENASE [NAD(P)+] SAD"/>
    <property type="match status" value="1"/>
</dbReference>
<dbReference type="AlphaFoldDB" id="F1YEM2"/>
<reference evidence="5 6" key="1">
    <citation type="journal article" date="2011" name="J. Bacteriol.">
        <title>Draft Genome Sequence of Gordonia neofelifaecis NRRL B-59395, a Cholesterol-Degrading Actinomycete.</title>
        <authorList>
            <person name="Ge F."/>
            <person name="Li W."/>
            <person name="Chen G."/>
            <person name="Liu Y."/>
            <person name="Zhang G."/>
            <person name="Yong B."/>
            <person name="Wang Q."/>
            <person name="Wang N."/>
            <person name="Huang Z."/>
            <person name="Li W."/>
            <person name="Wang J."/>
            <person name="Wu C."/>
            <person name="Xie Q."/>
            <person name="Liu G."/>
        </authorList>
    </citation>
    <scope>NUCLEOTIDE SEQUENCE [LARGE SCALE GENOMIC DNA]</scope>
    <source>
        <strain evidence="5 6">NRRL B-59395</strain>
    </source>
</reference>
<dbReference type="FunFam" id="3.40.309.10:FF:000009">
    <property type="entry name" value="Aldehyde dehydrogenase A"/>
    <property type="match status" value="1"/>
</dbReference>
<dbReference type="Gene3D" id="3.40.309.10">
    <property type="entry name" value="Aldehyde Dehydrogenase, Chain A, domain 2"/>
    <property type="match status" value="1"/>
</dbReference>
<dbReference type="EMBL" id="AEUD01000001">
    <property type="protein sequence ID" value="EGD56855.1"/>
    <property type="molecule type" value="Genomic_DNA"/>
</dbReference>